<accession>A0AA36HYW5</accession>
<organism evidence="1 2">
    <name type="scientific">Effrenium voratum</name>
    <dbReference type="NCBI Taxonomy" id="2562239"/>
    <lineage>
        <taxon>Eukaryota</taxon>
        <taxon>Sar</taxon>
        <taxon>Alveolata</taxon>
        <taxon>Dinophyceae</taxon>
        <taxon>Suessiales</taxon>
        <taxon>Symbiodiniaceae</taxon>
        <taxon>Effrenium</taxon>
    </lineage>
</organism>
<dbReference type="AlphaFoldDB" id="A0AA36HYW5"/>
<comment type="caution">
    <text evidence="1">The sequence shown here is derived from an EMBL/GenBank/DDBJ whole genome shotgun (WGS) entry which is preliminary data.</text>
</comment>
<protein>
    <submittedName>
        <fullName evidence="1">Uncharacterized protein</fullName>
    </submittedName>
</protein>
<proteinExistence type="predicted"/>
<keyword evidence="2" id="KW-1185">Reference proteome</keyword>
<gene>
    <name evidence="1" type="ORF">EVOR1521_LOCUS6152</name>
</gene>
<feature type="non-terminal residue" evidence="1">
    <location>
        <position position="1"/>
    </location>
</feature>
<name>A0AA36HYW5_9DINO</name>
<reference evidence="1" key="1">
    <citation type="submission" date="2023-08" db="EMBL/GenBank/DDBJ databases">
        <authorList>
            <person name="Chen Y."/>
            <person name="Shah S."/>
            <person name="Dougan E. K."/>
            <person name="Thang M."/>
            <person name="Chan C."/>
        </authorList>
    </citation>
    <scope>NUCLEOTIDE SEQUENCE</scope>
</reference>
<evidence type="ECO:0000313" key="1">
    <source>
        <dbReference type="EMBL" id="CAJ1377320.1"/>
    </source>
</evidence>
<evidence type="ECO:0000313" key="2">
    <source>
        <dbReference type="Proteomes" id="UP001178507"/>
    </source>
</evidence>
<dbReference type="EMBL" id="CAUJNA010000454">
    <property type="protein sequence ID" value="CAJ1377320.1"/>
    <property type="molecule type" value="Genomic_DNA"/>
</dbReference>
<dbReference type="Proteomes" id="UP001178507">
    <property type="component" value="Unassembled WGS sequence"/>
</dbReference>
<sequence>MAGSLLGGASSFSAKIPFVRIIRFLAIQSGQIGGEEPDVPELLTADEICWLACGQPT</sequence>